<reference evidence="1 2" key="1">
    <citation type="journal article" date="2022" name="bioRxiv">
        <title>The genome of the oomycete Peronosclerospora sorghi, a cosmopolitan pathogen of maize and sorghum, is inflated with dispersed pseudogenes.</title>
        <authorList>
            <person name="Fletcher K."/>
            <person name="Martin F."/>
            <person name="Isakeit T."/>
            <person name="Cavanaugh K."/>
            <person name="Magill C."/>
            <person name="Michelmore R."/>
        </authorList>
    </citation>
    <scope>NUCLEOTIDE SEQUENCE [LARGE SCALE GENOMIC DNA]</scope>
    <source>
        <strain evidence="1">P6</strain>
    </source>
</reference>
<comment type="caution">
    <text evidence="1">The sequence shown here is derived from an EMBL/GenBank/DDBJ whole genome shotgun (WGS) entry which is preliminary data.</text>
</comment>
<protein>
    <submittedName>
        <fullName evidence="1">Uncharacterized protein</fullName>
    </submittedName>
</protein>
<evidence type="ECO:0000313" key="1">
    <source>
        <dbReference type="EMBL" id="KAI9907133.1"/>
    </source>
</evidence>
<name>A0ACC0VKV5_9STRA</name>
<organism evidence="1 2">
    <name type="scientific">Peronosclerospora sorghi</name>
    <dbReference type="NCBI Taxonomy" id="230839"/>
    <lineage>
        <taxon>Eukaryota</taxon>
        <taxon>Sar</taxon>
        <taxon>Stramenopiles</taxon>
        <taxon>Oomycota</taxon>
        <taxon>Peronosporomycetes</taxon>
        <taxon>Peronosporales</taxon>
        <taxon>Peronosporaceae</taxon>
        <taxon>Peronosclerospora</taxon>
    </lineage>
</organism>
<proteinExistence type="predicted"/>
<dbReference type="Proteomes" id="UP001163321">
    <property type="component" value="Chromosome 8"/>
</dbReference>
<accession>A0ACC0VKV5</accession>
<dbReference type="EMBL" id="CM047587">
    <property type="protein sequence ID" value="KAI9907133.1"/>
    <property type="molecule type" value="Genomic_DNA"/>
</dbReference>
<sequence length="60" mass="6400">MYPDFERLDRIMGERVEANPPPDVTADDAANILIFGSEPNTGGEDGADAVGSDVEYRAGD</sequence>
<keyword evidence="2" id="KW-1185">Reference proteome</keyword>
<gene>
    <name evidence="1" type="ORF">PsorP6_016519</name>
</gene>
<evidence type="ECO:0000313" key="2">
    <source>
        <dbReference type="Proteomes" id="UP001163321"/>
    </source>
</evidence>